<keyword evidence="1" id="KW-1133">Transmembrane helix</keyword>
<organism evidence="2 3">
    <name type="scientific">Streptomyces beihaiensis</name>
    <dbReference type="NCBI Taxonomy" id="2984495"/>
    <lineage>
        <taxon>Bacteria</taxon>
        <taxon>Bacillati</taxon>
        <taxon>Actinomycetota</taxon>
        <taxon>Actinomycetes</taxon>
        <taxon>Kitasatosporales</taxon>
        <taxon>Streptomycetaceae</taxon>
        <taxon>Streptomyces</taxon>
    </lineage>
</organism>
<accession>A0ABT3TVB2</accession>
<feature type="non-terminal residue" evidence="2">
    <location>
        <position position="1"/>
    </location>
</feature>
<evidence type="ECO:0000313" key="3">
    <source>
        <dbReference type="Proteomes" id="UP001163064"/>
    </source>
</evidence>
<dbReference type="Proteomes" id="UP001163064">
    <property type="component" value="Unassembled WGS sequence"/>
</dbReference>
<dbReference type="EMBL" id="JAPHNL010000121">
    <property type="protein sequence ID" value="MCX3060720.1"/>
    <property type="molecule type" value="Genomic_DNA"/>
</dbReference>
<comment type="caution">
    <text evidence="2">The sequence shown here is derived from an EMBL/GenBank/DDBJ whole genome shotgun (WGS) entry which is preliminary data.</text>
</comment>
<evidence type="ECO:0000256" key="1">
    <source>
        <dbReference type="SAM" id="Phobius"/>
    </source>
</evidence>
<evidence type="ECO:0008006" key="4">
    <source>
        <dbReference type="Google" id="ProtNLM"/>
    </source>
</evidence>
<evidence type="ECO:0000313" key="2">
    <source>
        <dbReference type="EMBL" id="MCX3060720.1"/>
    </source>
</evidence>
<keyword evidence="1" id="KW-0812">Transmembrane</keyword>
<proteinExistence type="predicted"/>
<sequence>LGACAAVWVDLRAVRAGLPGGRGAAAVGLVALLAGTVTVLRAAAVWQPDTRWRALLGAAARRTVRAPAGSLLLVCGVAVVALTALFVAPLAVPALGVLAAAALAVEERGRPG</sequence>
<keyword evidence="1" id="KW-0472">Membrane</keyword>
<feature type="transmembrane region" description="Helical" evidence="1">
    <location>
        <begin position="71"/>
        <end position="104"/>
    </location>
</feature>
<reference evidence="2" key="1">
    <citation type="submission" date="2022-10" db="EMBL/GenBank/DDBJ databases">
        <title>Streptomyces beihaiensis sp. nov., a chitin degrading actinobacterium, isolated from shrimp pond soil.</title>
        <authorList>
            <person name="Xie J."/>
            <person name="Shen N."/>
        </authorList>
    </citation>
    <scope>NUCLEOTIDE SEQUENCE</scope>
    <source>
        <strain evidence="2">GXMU-J5</strain>
    </source>
</reference>
<gene>
    <name evidence="2" type="ORF">OFY01_13295</name>
</gene>
<protein>
    <recommendedName>
        <fullName evidence="4">ABC transporter permease</fullName>
    </recommendedName>
</protein>
<name>A0ABT3TVB2_9ACTN</name>
<keyword evidence="3" id="KW-1185">Reference proteome</keyword>
<feature type="transmembrane region" description="Helical" evidence="1">
    <location>
        <begin position="24"/>
        <end position="46"/>
    </location>
</feature>